<dbReference type="PANTHER" id="PTHR24121:SF21">
    <property type="entry name" value="ANKYRIN REPEAT FAMILY PROTEIN"/>
    <property type="match status" value="1"/>
</dbReference>
<comment type="caution">
    <text evidence="1">The sequence shown here is derived from an EMBL/GenBank/DDBJ whole genome shotgun (WGS) entry which is preliminary data.</text>
</comment>
<dbReference type="Proteomes" id="UP000663848">
    <property type="component" value="Unassembled WGS sequence"/>
</dbReference>
<dbReference type="InterPro" id="IPR036770">
    <property type="entry name" value="Ankyrin_rpt-contain_sf"/>
</dbReference>
<dbReference type="SMART" id="SM00248">
    <property type="entry name" value="ANK"/>
    <property type="match status" value="4"/>
</dbReference>
<evidence type="ECO:0000313" key="1">
    <source>
        <dbReference type="EMBL" id="CAF4984987.1"/>
    </source>
</evidence>
<name>A0A821ZL22_9BILA</name>
<feature type="non-terminal residue" evidence="1">
    <location>
        <position position="200"/>
    </location>
</feature>
<gene>
    <name evidence="1" type="ORF">QYT958_LOCUS36544</name>
</gene>
<dbReference type="SUPFAM" id="SSF48403">
    <property type="entry name" value="Ankyrin repeat"/>
    <property type="match status" value="1"/>
</dbReference>
<protein>
    <submittedName>
        <fullName evidence="1">Uncharacterized protein</fullName>
    </submittedName>
</protein>
<sequence>NYVAAKHKADCACVDATGNNAFHYLARNTSGQQSNYLSVAAKKSLRDNFFQMAEILLNNKCDPNKMNNQAQSPLMIALESGNFILVDYLINMARVEINADTSHDGKTLLHYFAIQCDEYDLVQALTKLPINDKIKKMGRMFDSKGRTPLHYCTSKFNQFCQANKSTLASEKLKQQYGSIVEMIEYCLESVQCDSDAEVKE</sequence>
<accession>A0A821ZL22</accession>
<dbReference type="PANTHER" id="PTHR24121">
    <property type="entry name" value="NO MECHANORECEPTOR POTENTIAL C, ISOFORM D-RELATED"/>
    <property type="match status" value="1"/>
</dbReference>
<proteinExistence type="predicted"/>
<feature type="non-terminal residue" evidence="1">
    <location>
        <position position="1"/>
    </location>
</feature>
<dbReference type="EMBL" id="CAJOBR010029225">
    <property type="protein sequence ID" value="CAF4984987.1"/>
    <property type="molecule type" value="Genomic_DNA"/>
</dbReference>
<dbReference type="Gene3D" id="1.25.40.20">
    <property type="entry name" value="Ankyrin repeat-containing domain"/>
    <property type="match status" value="1"/>
</dbReference>
<organism evidence="1 2">
    <name type="scientific">Rotaria socialis</name>
    <dbReference type="NCBI Taxonomy" id="392032"/>
    <lineage>
        <taxon>Eukaryota</taxon>
        <taxon>Metazoa</taxon>
        <taxon>Spiralia</taxon>
        <taxon>Gnathifera</taxon>
        <taxon>Rotifera</taxon>
        <taxon>Eurotatoria</taxon>
        <taxon>Bdelloidea</taxon>
        <taxon>Philodinida</taxon>
        <taxon>Philodinidae</taxon>
        <taxon>Rotaria</taxon>
    </lineage>
</organism>
<dbReference type="InterPro" id="IPR002110">
    <property type="entry name" value="Ankyrin_rpt"/>
</dbReference>
<dbReference type="Pfam" id="PF12796">
    <property type="entry name" value="Ank_2"/>
    <property type="match status" value="1"/>
</dbReference>
<evidence type="ECO:0000313" key="2">
    <source>
        <dbReference type="Proteomes" id="UP000663848"/>
    </source>
</evidence>
<reference evidence="1" key="1">
    <citation type="submission" date="2021-02" db="EMBL/GenBank/DDBJ databases">
        <authorList>
            <person name="Nowell W R."/>
        </authorList>
    </citation>
    <scope>NUCLEOTIDE SEQUENCE</scope>
</reference>
<dbReference type="AlphaFoldDB" id="A0A821ZL22"/>